<dbReference type="EMBL" id="JAACNO010000752">
    <property type="protein sequence ID" value="KAF4145260.1"/>
    <property type="molecule type" value="Genomic_DNA"/>
</dbReference>
<keyword evidence="1" id="KW-0732">Signal</keyword>
<comment type="caution">
    <text evidence="2">The sequence shown here is derived from an EMBL/GenBank/DDBJ whole genome shotgun (WGS) entry which is preliminary data.</text>
</comment>
<proteinExistence type="predicted"/>
<evidence type="ECO:0000313" key="3">
    <source>
        <dbReference type="Proteomes" id="UP000704712"/>
    </source>
</evidence>
<evidence type="ECO:0000256" key="1">
    <source>
        <dbReference type="SAM" id="SignalP"/>
    </source>
</evidence>
<reference evidence="2" key="1">
    <citation type="submission" date="2020-03" db="EMBL/GenBank/DDBJ databases">
        <title>Hybrid Assembly of Korean Phytophthora infestans isolates.</title>
        <authorList>
            <person name="Prokchorchik M."/>
            <person name="Lee Y."/>
            <person name="Seo J."/>
            <person name="Cho J.-H."/>
            <person name="Park Y.-E."/>
            <person name="Jang D.-C."/>
            <person name="Im J.-S."/>
            <person name="Choi J.-G."/>
            <person name="Park H.-J."/>
            <person name="Lee G.-B."/>
            <person name="Lee Y.-G."/>
            <person name="Hong S.-Y."/>
            <person name="Cho K."/>
            <person name="Sohn K.H."/>
        </authorList>
    </citation>
    <scope>NUCLEOTIDE SEQUENCE</scope>
    <source>
        <strain evidence="2">KR_2_A2</strain>
    </source>
</reference>
<dbReference type="Proteomes" id="UP000704712">
    <property type="component" value="Unassembled WGS sequence"/>
</dbReference>
<dbReference type="AlphaFoldDB" id="A0A8S9UX72"/>
<protein>
    <submittedName>
        <fullName evidence="2">Uncharacterized protein</fullName>
    </submittedName>
</protein>
<name>A0A8S9UX72_PHYIN</name>
<accession>A0A8S9UX72</accession>
<feature type="chain" id="PRO_5035875332" evidence="1">
    <location>
        <begin position="21"/>
        <end position="244"/>
    </location>
</feature>
<organism evidence="2 3">
    <name type="scientific">Phytophthora infestans</name>
    <name type="common">Potato late blight agent</name>
    <name type="synonym">Botrytis infestans</name>
    <dbReference type="NCBI Taxonomy" id="4787"/>
    <lineage>
        <taxon>Eukaryota</taxon>
        <taxon>Sar</taxon>
        <taxon>Stramenopiles</taxon>
        <taxon>Oomycota</taxon>
        <taxon>Peronosporomycetes</taxon>
        <taxon>Peronosporales</taxon>
        <taxon>Peronosporaceae</taxon>
        <taxon>Phytophthora</taxon>
    </lineage>
</organism>
<sequence length="244" mass="27870">MVIFTLFICKLLNFYPDADIMTPGEISKYAQKNLSQEANGTLPCCQTESQQKRKRKLRRRLIQKSAHTAKRQKKKLTEQPRGHAMLQQPLGIDMDCVIAGASSGDAQWARDVGVYRVRLLQQSKLKMLDYVTHLLVLEPLGGSNRTSILTKTKNSGLEAKVLAGIRSSQMDLSRELADVVESLSYCRKYAYSYSSEAKATLSEKFGYVFYDKFLDETKRYLQDFVTAVRRSRRTLNEKCKYTPT</sequence>
<feature type="signal peptide" evidence="1">
    <location>
        <begin position="1"/>
        <end position="20"/>
    </location>
</feature>
<evidence type="ECO:0000313" key="2">
    <source>
        <dbReference type="EMBL" id="KAF4145260.1"/>
    </source>
</evidence>
<gene>
    <name evidence="2" type="ORF">GN958_ATG05562</name>
</gene>